<feature type="domain" description="DUF2779" evidence="1">
    <location>
        <begin position="294"/>
        <end position="419"/>
    </location>
</feature>
<accession>A0A0V8M5D2</accession>
<evidence type="ECO:0000313" key="3">
    <source>
        <dbReference type="Proteomes" id="UP000053577"/>
    </source>
</evidence>
<dbReference type="Pfam" id="PF11074">
    <property type="entry name" value="DUF2779"/>
    <property type="match status" value="1"/>
</dbReference>
<dbReference type="Gene3D" id="3.90.320.10">
    <property type="match status" value="1"/>
</dbReference>
<proteinExistence type="predicted"/>
<dbReference type="InterPro" id="IPR021301">
    <property type="entry name" value="DUF2779"/>
</dbReference>
<dbReference type="RefSeq" id="WP_238581943.1">
    <property type="nucleotide sequence ID" value="NZ_JGYD01000001.1"/>
</dbReference>
<dbReference type="InterPro" id="IPR011604">
    <property type="entry name" value="PDDEXK-like_dom_sf"/>
</dbReference>
<dbReference type="Proteomes" id="UP000053577">
    <property type="component" value="Unassembled WGS sequence"/>
</dbReference>
<reference evidence="2 3" key="1">
    <citation type="journal article" date="2015" name="Sci. Rep.">
        <title>A comparative genomics and reductive dehalogenase gene transcription study of two chloroethene-respiring bacteria, Dehalococcoides mccartyi strains MB and 11a.</title>
        <authorList>
            <person name="Low A."/>
            <person name="Shen Z."/>
            <person name="Cheng D."/>
            <person name="Rogers M.J."/>
            <person name="Lee P.K."/>
            <person name="He J."/>
        </authorList>
    </citation>
    <scope>NUCLEOTIDE SEQUENCE [LARGE SCALE GENOMIC DNA]</scope>
    <source>
        <strain evidence="2 3">MB</strain>
    </source>
</reference>
<evidence type="ECO:0000313" key="2">
    <source>
        <dbReference type="EMBL" id="KSV18983.1"/>
    </source>
</evidence>
<comment type="caution">
    <text evidence="2">The sequence shown here is derived from an EMBL/GenBank/DDBJ whole genome shotgun (WGS) entry which is preliminary data.</text>
</comment>
<dbReference type="EMBL" id="JGYD01000001">
    <property type="protein sequence ID" value="KSV18983.1"/>
    <property type="molecule type" value="Genomic_DNA"/>
</dbReference>
<sequence length="490" mass="55242">MSYKKGLSKSKYLMGLQCPRLLWKATNDAANMPSVSPSTLFVFEQGHQVGELAKQLYPGGLNLKTENFSQNLKDTKEALGCVLPVFEAGFATERLYSRVDIFAPAEGDGWDIIEVKSTTDIKEEHLYDVAFQRYCCRLGGLNIRNCYLMHINKNYIKNGEIYPAEFFTLKDITQETEGYSGNLEGNIEAMLAIIDSDTCPEASPGKQCTSPHDCPLKDQCWADLPEHNIFTLYYGNRTLPELQAQGIWDIRQIPPEFKLNPKQQIQKNCAVSGQIYTNPAEIGAFLNKLEYPLHYLDFETFATAIPVYEGTRPYQNIPFQFSLHIQQSPNSETEHYSYLAEDGYDPRPAFLSALKSSIAHQGSILVYSEIFEKARLKELAAAFPEYAGWIEGILGRILDLIVPFRDFSYYHPRQHGSASLKHVMPALAGLSYDELEIGEGQTASLRFMESVFGNLPPDEIRKIRADLEIYCGQDTGGMVEIVRKLREIGG</sequence>
<protein>
    <recommendedName>
        <fullName evidence="1">DUF2779 domain-containing protein</fullName>
    </recommendedName>
</protein>
<dbReference type="AlphaFoldDB" id="A0A0V8M5D2"/>
<gene>
    <name evidence="2" type="ORF">DA01_00535</name>
</gene>
<evidence type="ECO:0000259" key="1">
    <source>
        <dbReference type="Pfam" id="PF11074"/>
    </source>
</evidence>
<name>A0A0V8M5D2_9CHLR</name>
<dbReference type="PATRIC" id="fig|61435.5.peg.115"/>
<organism evidence="2 3">
    <name type="scientific">Dehalococcoides mccartyi</name>
    <dbReference type="NCBI Taxonomy" id="61435"/>
    <lineage>
        <taxon>Bacteria</taxon>
        <taxon>Bacillati</taxon>
        <taxon>Chloroflexota</taxon>
        <taxon>Dehalococcoidia</taxon>
        <taxon>Dehalococcoidales</taxon>
        <taxon>Dehalococcoidaceae</taxon>
        <taxon>Dehalococcoides</taxon>
    </lineage>
</organism>